<dbReference type="Pfam" id="PF24758">
    <property type="entry name" value="LRR_At5g56370"/>
    <property type="match status" value="2"/>
</dbReference>
<dbReference type="CDD" id="cd22160">
    <property type="entry name" value="F-box_AtFBL13-like"/>
    <property type="match status" value="1"/>
</dbReference>
<feature type="domain" description="F-box" evidence="1">
    <location>
        <begin position="456"/>
        <end position="520"/>
    </location>
</feature>
<accession>A0AAV0NK76</accession>
<keyword evidence="3" id="KW-1185">Reference proteome</keyword>
<dbReference type="PANTHER" id="PTHR31639">
    <property type="entry name" value="F-BOX PROTEIN-LIKE"/>
    <property type="match status" value="1"/>
</dbReference>
<dbReference type="Proteomes" id="UP001154282">
    <property type="component" value="Unassembled WGS sequence"/>
</dbReference>
<dbReference type="SMART" id="SM00256">
    <property type="entry name" value="FBOX"/>
    <property type="match status" value="2"/>
</dbReference>
<protein>
    <recommendedName>
        <fullName evidence="1">F-box domain-containing protein</fullName>
    </recommendedName>
</protein>
<reference evidence="2" key="1">
    <citation type="submission" date="2022-08" db="EMBL/GenBank/DDBJ databases">
        <authorList>
            <person name="Gutierrez-Valencia J."/>
        </authorList>
    </citation>
    <scope>NUCLEOTIDE SEQUENCE</scope>
</reference>
<evidence type="ECO:0000313" key="2">
    <source>
        <dbReference type="EMBL" id="CAI0458661.1"/>
    </source>
</evidence>
<dbReference type="SUPFAM" id="SSF52047">
    <property type="entry name" value="RNI-like"/>
    <property type="match status" value="2"/>
</dbReference>
<dbReference type="InterPro" id="IPR036047">
    <property type="entry name" value="F-box-like_dom_sf"/>
</dbReference>
<dbReference type="InterPro" id="IPR055411">
    <property type="entry name" value="LRR_FXL15/At3g58940/PEG3-like"/>
</dbReference>
<name>A0AAV0NK76_9ROSI</name>
<evidence type="ECO:0000313" key="3">
    <source>
        <dbReference type="Proteomes" id="UP001154282"/>
    </source>
</evidence>
<feature type="domain" description="F-box" evidence="1">
    <location>
        <begin position="3"/>
        <end position="55"/>
    </location>
</feature>
<sequence length="869" mass="98963">MTADRISNLPGDVIDRILKLLPIKDAARTSLLSRSWRHRRRSIPQLVFDGNFAPLSKKDVYLPNLTKVMVNIYEAMLVHDGPITKFELAIPGFEWCPHVDLLMLYLSCKDVEELTLFFWGPGNPYSNLHSSLFSAFDLKRLKLQYCKFCPPSGFTGFSKLTFLQLEDVSLPEGFFENFIPKFPLLEELRVTDCDDTEPVFESHSLKVLFFRSSFYKICFKDTPALSVLSVLDIGDLFCGEGEPSEDDYLDMVPFFASLPALQQLNLGIQLLLLLAAGRIPYRLPTDLHHLEVLEIPRLLLDRLPQARVLVCLIMSSPNLQTLTIQIDDDGDHPPSEVVASLQQLLEADDQPGVFCLQHLEEFNIQDGRGTQVELDLVRFVLATAPKLRRISIKPHDELSSGKVLKFLKNAALCKRISRDAELRYVCDDADEDEYRVEDEEAIVKSHMKRLRELNAADGISSLPDDVITRILTFLPIVDAARTSLLSRNWRHRWRSIPQLIFDVNFPGPDSRKTERIYEALLGHEGPITKLELILYDVYPLMRHLSGKGIQDLTLRFEDDTSGYPRYQLHSSLFSAAFPLKRLTLQYCKVRVPSCFEGFKNLTLLDIALVDLPNDFYENFLPLCPLLEELRVFDCTGKEHVFVAPSLKVLSFNSTCQKICFKHTPLLSVVSVLDDSVPHEHVFEEGPFVNVNLDIVSLFAYLPALERLDLGSDMLQFLADNGHVPYQLPKPVHNLKFLKVPRILLHRLPQVRVLVCLIMSAPNLKRLTIQLGDDNEHPPSEVVASLQKLLNGEDLDPGVCCLHHLEEFNIQDSRGMQVELDMVRFVLATAPKLRRISINPQAKSDREGMQFLKEVTLCKRISREAEVVYL</sequence>
<dbReference type="PROSITE" id="PS50181">
    <property type="entry name" value="FBOX"/>
    <property type="match status" value="2"/>
</dbReference>
<dbReference type="Pfam" id="PF00646">
    <property type="entry name" value="F-box"/>
    <property type="match status" value="2"/>
</dbReference>
<dbReference type="AlphaFoldDB" id="A0AAV0NK76"/>
<dbReference type="InterPro" id="IPR001810">
    <property type="entry name" value="F-box_dom"/>
</dbReference>
<evidence type="ECO:0000259" key="1">
    <source>
        <dbReference type="PROSITE" id="PS50181"/>
    </source>
</evidence>
<organism evidence="2 3">
    <name type="scientific">Linum tenue</name>
    <dbReference type="NCBI Taxonomy" id="586396"/>
    <lineage>
        <taxon>Eukaryota</taxon>
        <taxon>Viridiplantae</taxon>
        <taxon>Streptophyta</taxon>
        <taxon>Embryophyta</taxon>
        <taxon>Tracheophyta</taxon>
        <taxon>Spermatophyta</taxon>
        <taxon>Magnoliopsida</taxon>
        <taxon>eudicotyledons</taxon>
        <taxon>Gunneridae</taxon>
        <taxon>Pentapetalae</taxon>
        <taxon>rosids</taxon>
        <taxon>fabids</taxon>
        <taxon>Malpighiales</taxon>
        <taxon>Linaceae</taxon>
        <taxon>Linum</taxon>
    </lineage>
</organism>
<dbReference type="Gene3D" id="1.20.1280.50">
    <property type="match status" value="1"/>
</dbReference>
<proteinExistence type="predicted"/>
<dbReference type="InterPro" id="IPR053781">
    <property type="entry name" value="F-box_AtFBL13-like"/>
</dbReference>
<gene>
    <name evidence="2" type="ORF">LITE_LOCUS33641</name>
</gene>
<dbReference type="PANTHER" id="PTHR31639:SF312">
    <property type="entry name" value="CYCLIN-LIKE F-BOX"/>
    <property type="match status" value="1"/>
</dbReference>
<dbReference type="SUPFAM" id="SSF81383">
    <property type="entry name" value="F-box domain"/>
    <property type="match status" value="2"/>
</dbReference>
<dbReference type="Gene3D" id="3.80.10.10">
    <property type="entry name" value="Ribonuclease Inhibitor"/>
    <property type="match status" value="2"/>
</dbReference>
<dbReference type="InterPro" id="IPR006566">
    <property type="entry name" value="FBD"/>
</dbReference>
<dbReference type="InterPro" id="IPR032675">
    <property type="entry name" value="LRR_dom_sf"/>
</dbReference>
<dbReference type="EMBL" id="CAMGYJ010000008">
    <property type="protein sequence ID" value="CAI0458661.1"/>
    <property type="molecule type" value="Genomic_DNA"/>
</dbReference>
<comment type="caution">
    <text evidence="2">The sequence shown here is derived from an EMBL/GenBank/DDBJ whole genome shotgun (WGS) entry which is preliminary data.</text>
</comment>
<dbReference type="Pfam" id="PF08387">
    <property type="entry name" value="FBD"/>
    <property type="match status" value="1"/>
</dbReference>